<dbReference type="AlphaFoldDB" id="A0A8J2LB11"/>
<feature type="region of interest" description="Disordered" evidence="1">
    <location>
        <begin position="20"/>
        <end position="52"/>
    </location>
</feature>
<organism evidence="2 3">
    <name type="scientific">Allacma fusca</name>
    <dbReference type="NCBI Taxonomy" id="39272"/>
    <lineage>
        <taxon>Eukaryota</taxon>
        <taxon>Metazoa</taxon>
        <taxon>Ecdysozoa</taxon>
        <taxon>Arthropoda</taxon>
        <taxon>Hexapoda</taxon>
        <taxon>Collembola</taxon>
        <taxon>Symphypleona</taxon>
        <taxon>Sminthuridae</taxon>
        <taxon>Allacma</taxon>
    </lineage>
</organism>
<keyword evidence="3" id="KW-1185">Reference proteome</keyword>
<protein>
    <submittedName>
        <fullName evidence="2">Uncharacterized protein</fullName>
    </submittedName>
</protein>
<proteinExistence type="predicted"/>
<sequence length="52" mass="5918">NTRKRKTDDRAHKIHEMLQVVEDSSGDVEATSNDNPPVLDNGEDIDWKGNNR</sequence>
<reference evidence="2" key="1">
    <citation type="submission" date="2021-06" db="EMBL/GenBank/DDBJ databases">
        <authorList>
            <person name="Hodson N. C."/>
            <person name="Mongue J. A."/>
            <person name="Jaron S. K."/>
        </authorList>
    </citation>
    <scope>NUCLEOTIDE SEQUENCE</scope>
</reference>
<dbReference type="Proteomes" id="UP000708208">
    <property type="component" value="Unassembled WGS sequence"/>
</dbReference>
<comment type="caution">
    <text evidence="2">The sequence shown here is derived from an EMBL/GenBank/DDBJ whole genome shotgun (WGS) entry which is preliminary data.</text>
</comment>
<dbReference type="EMBL" id="CAJVCH010548035">
    <property type="protein sequence ID" value="CAG7828565.1"/>
    <property type="molecule type" value="Genomic_DNA"/>
</dbReference>
<accession>A0A8J2LB11</accession>
<feature type="non-terminal residue" evidence="2">
    <location>
        <position position="1"/>
    </location>
</feature>
<gene>
    <name evidence="2" type="ORF">AFUS01_LOCUS38486</name>
</gene>
<evidence type="ECO:0000313" key="3">
    <source>
        <dbReference type="Proteomes" id="UP000708208"/>
    </source>
</evidence>
<evidence type="ECO:0000256" key="1">
    <source>
        <dbReference type="SAM" id="MobiDB-lite"/>
    </source>
</evidence>
<name>A0A8J2LB11_9HEXA</name>
<evidence type="ECO:0000313" key="2">
    <source>
        <dbReference type="EMBL" id="CAG7828565.1"/>
    </source>
</evidence>